<proteinExistence type="predicted"/>
<dbReference type="EMBL" id="JAINUF010000017">
    <property type="protein sequence ID" value="KAJ8338708.1"/>
    <property type="molecule type" value="Genomic_DNA"/>
</dbReference>
<dbReference type="Proteomes" id="UP001152622">
    <property type="component" value="Chromosome 17"/>
</dbReference>
<accession>A0A9Q1EH44</accession>
<organism evidence="1 2">
    <name type="scientific">Synaphobranchus kaupii</name>
    <name type="common">Kaup's arrowtooth eel</name>
    <dbReference type="NCBI Taxonomy" id="118154"/>
    <lineage>
        <taxon>Eukaryota</taxon>
        <taxon>Metazoa</taxon>
        <taxon>Chordata</taxon>
        <taxon>Craniata</taxon>
        <taxon>Vertebrata</taxon>
        <taxon>Euteleostomi</taxon>
        <taxon>Actinopterygii</taxon>
        <taxon>Neopterygii</taxon>
        <taxon>Teleostei</taxon>
        <taxon>Anguilliformes</taxon>
        <taxon>Synaphobranchidae</taxon>
        <taxon>Synaphobranchus</taxon>
    </lineage>
</organism>
<sequence>MSRKNQNFRIDYLENLDTTGKHWAMIAMDFRRISYLTVILRHPTWSAYRQGLPVFKEAFPTANPTESDAPII</sequence>
<dbReference type="AlphaFoldDB" id="A0A9Q1EH44"/>
<gene>
    <name evidence="1" type="ORF">SKAU_G00354940</name>
</gene>
<comment type="caution">
    <text evidence="1">The sequence shown here is derived from an EMBL/GenBank/DDBJ whole genome shotgun (WGS) entry which is preliminary data.</text>
</comment>
<protein>
    <submittedName>
        <fullName evidence="1">Uncharacterized protein</fullName>
    </submittedName>
</protein>
<evidence type="ECO:0000313" key="1">
    <source>
        <dbReference type="EMBL" id="KAJ8338708.1"/>
    </source>
</evidence>
<keyword evidence="2" id="KW-1185">Reference proteome</keyword>
<name>A0A9Q1EH44_SYNKA</name>
<reference evidence="1" key="1">
    <citation type="journal article" date="2023" name="Science">
        <title>Genome structures resolve the early diversification of teleost fishes.</title>
        <authorList>
            <person name="Parey E."/>
            <person name="Louis A."/>
            <person name="Montfort J."/>
            <person name="Bouchez O."/>
            <person name="Roques C."/>
            <person name="Iampietro C."/>
            <person name="Lluch J."/>
            <person name="Castinel A."/>
            <person name="Donnadieu C."/>
            <person name="Desvignes T."/>
            <person name="Floi Bucao C."/>
            <person name="Jouanno E."/>
            <person name="Wen M."/>
            <person name="Mejri S."/>
            <person name="Dirks R."/>
            <person name="Jansen H."/>
            <person name="Henkel C."/>
            <person name="Chen W.J."/>
            <person name="Zahm M."/>
            <person name="Cabau C."/>
            <person name="Klopp C."/>
            <person name="Thompson A.W."/>
            <person name="Robinson-Rechavi M."/>
            <person name="Braasch I."/>
            <person name="Lecointre G."/>
            <person name="Bobe J."/>
            <person name="Postlethwait J.H."/>
            <person name="Berthelot C."/>
            <person name="Roest Crollius H."/>
            <person name="Guiguen Y."/>
        </authorList>
    </citation>
    <scope>NUCLEOTIDE SEQUENCE</scope>
    <source>
        <strain evidence="1">WJC10195</strain>
    </source>
</reference>
<evidence type="ECO:0000313" key="2">
    <source>
        <dbReference type="Proteomes" id="UP001152622"/>
    </source>
</evidence>